<dbReference type="CDD" id="cd00761">
    <property type="entry name" value="Glyco_tranf_GTA_type"/>
    <property type="match status" value="1"/>
</dbReference>
<dbReference type="RefSeq" id="WP_202858821.1">
    <property type="nucleotide sequence ID" value="NZ_JAEUGD010000066.1"/>
</dbReference>
<comment type="caution">
    <text evidence="2">The sequence shown here is derived from an EMBL/GenBank/DDBJ whole genome shotgun (WGS) entry which is preliminary data.</text>
</comment>
<dbReference type="SUPFAM" id="SSF53448">
    <property type="entry name" value="Nucleotide-diphospho-sugar transferases"/>
    <property type="match status" value="1"/>
</dbReference>
<evidence type="ECO:0000313" key="3">
    <source>
        <dbReference type="Proteomes" id="UP000614216"/>
    </source>
</evidence>
<organism evidence="2 3">
    <name type="scientific">Fulvivirga marina</name>
    <dbReference type="NCBI Taxonomy" id="2494733"/>
    <lineage>
        <taxon>Bacteria</taxon>
        <taxon>Pseudomonadati</taxon>
        <taxon>Bacteroidota</taxon>
        <taxon>Cytophagia</taxon>
        <taxon>Cytophagales</taxon>
        <taxon>Fulvivirgaceae</taxon>
        <taxon>Fulvivirga</taxon>
    </lineage>
</organism>
<name>A0A937G277_9BACT</name>
<dbReference type="InterPro" id="IPR029044">
    <property type="entry name" value="Nucleotide-diphossugar_trans"/>
</dbReference>
<dbReference type="Proteomes" id="UP000614216">
    <property type="component" value="Unassembled WGS sequence"/>
</dbReference>
<evidence type="ECO:0000259" key="1">
    <source>
        <dbReference type="Pfam" id="PF00535"/>
    </source>
</evidence>
<proteinExistence type="predicted"/>
<keyword evidence="3" id="KW-1185">Reference proteome</keyword>
<dbReference type="EMBL" id="JAEUGD010000066">
    <property type="protein sequence ID" value="MBL6449292.1"/>
    <property type="molecule type" value="Genomic_DNA"/>
</dbReference>
<sequence>MSIEYIIDNGFALIGIGKDSSEEPQPIQSISELVNFEYVIVLEGPLLPYVDQVLESEWLDFDDDFVVFLVERHSAPIINGQDQGPVRSFICSSQIFAVHYGHFKDNEVDTWAYHLMELVYDSQVNPDKLMVKQLPFKEYNTPDRVAGKLINVVIPHKGKREDLNTCLNYQLKGEYSDQNIVVAFDEFNKETDSQIISRWGHEVSFYCAKPDNVGPYVVRELLINQCNEGLITFVDSDDISCTDRLQVLAGALNDEVRMAGSHELRFDVIDKKLRAIRYPLDVSGALKMHPGFPLLHSTAAMFLEDFNLIGGYSTNRKFANDTQFLLRSYFFVKIINVDEFLYIRKTHTDSLTSGKVYPLNDQIRVQLANQWNNDFESIKCGHMTIEDSSLSPEKADIDRFGLVKA</sequence>
<evidence type="ECO:0000313" key="2">
    <source>
        <dbReference type="EMBL" id="MBL6449292.1"/>
    </source>
</evidence>
<reference evidence="2" key="1">
    <citation type="submission" date="2021-01" db="EMBL/GenBank/DDBJ databases">
        <title>Fulvivirga kasyanovii gen. nov., sp nov., a novel member of the phylum Bacteroidetes isolated from seawater in a mussel farm.</title>
        <authorList>
            <person name="Zhao L.-H."/>
            <person name="Wang Z.-J."/>
        </authorList>
    </citation>
    <scope>NUCLEOTIDE SEQUENCE</scope>
    <source>
        <strain evidence="2">29W222</strain>
    </source>
</reference>
<dbReference type="Gene3D" id="3.90.550.10">
    <property type="entry name" value="Spore Coat Polysaccharide Biosynthesis Protein SpsA, Chain A"/>
    <property type="match status" value="1"/>
</dbReference>
<accession>A0A937G277</accession>
<gene>
    <name evidence="2" type="ORF">JMN32_23480</name>
</gene>
<dbReference type="AlphaFoldDB" id="A0A937G277"/>
<dbReference type="Pfam" id="PF00535">
    <property type="entry name" value="Glycos_transf_2"/>
    <property type="match status" value="1"/>
</dbReference>
<feature type="domain" description="Glycosyltransferase 2-like" evidence="1">
    <location>
        <begin position="152"/>
        <end position="298"/>
    </location>
</feature>
<protein>
    <recommendedName>
        <fullName evidence="1">Glycosyltransferase 2-like domain-containing protein</fullName>
    </recommendedName>
</protein>
<dbReference type="InterPro" id="IPR001173">
    <property type="entry name" value="Glyco_trans_2-like"/>
</dbReference>